<comment type="caution">
    <text evidence="2">The sequence shown here is derived from an EMBL/GenBank/DDBJ whole genome shotgun (WGS) entry which is preliminary data.</text>
</comment>
<sequence>MDSGRAGCPARIRSLGSRTTGALCGGAGGGARGGRLQSALAELGGGARRGDSRKREVEGGEEVPPPPRSPLREVMWGPTENTRRGPKKGRQRVDAACAEGAAWGPRAEQVRRRARARARAGEARSGPGLREAPVTPRG</sequence>
<keyword evidence="3" id="KW-1185">Reference proteome</keyword>
<protein>
    <submittedName>
        <fullName evidence="2">Uncharacterized protein</fullName>
    </submittedName>
</protein>
<feature type="region of interest" description="Disordered" evidence="1">
    <location>
        <begin position="41"/>
        <end position="138"/>
    </location>
</feature>
<gene>
    <name evidence="2" type="ORF">J1605_004001</name>
</gene>
<proteinExistence type="predicted"/>
<feature type="compositionally biased region" description="Basic and acidic residues" evidence="1">
    <location>
        <begin position="48"/>
        <end position="58"/>
    </location>
</feature>
<reference evidence="2 3" key="1">
    <citation type="submission" date="2022-11" db="EMBL/GenBank/DDBJ databases">
        <title>Whole genome sequence of Eschrichtius robustus ER-17-0199.</title>
        <authorList>
            <person name="Bruniche-Olsen A."/>
            <person name="Black A.N."/>
            <person name="Fields C.J."/>
            <person name="Walden K."/>
            <person name="Dewoody J.A."/>
        </authorList>
    </citation>
    <scope>NUCLEOTIDE SEQUENCE [LARGE SCALE GENOMIC DNA]</scope>
    <source>
        <strain evidence="2">ER-17-0199</strain>
        <tissue evidence="2">Blubber</tissue>
    </source>
</reference>
<accession>A0AB34HP62</accession>
<evidence type="ECO:0000256" key="1">
    <source>
        <dbReference type="SAM" id="MobiDB-lite"/>
    </source>
</evidence>
<dbReference type="AlphaFoldDB" id="A0AB34HP62"/>
<evidence type="ECO:0000313" key="3">
    <source>
        <dbReference type="Proteomes" id="UP001159641"/>
    </source>
</evidence>
<organism evidence="2 3">
    <name type="scientific">Eschrichtius robustus</name>
    <name type="common">California gray whale</name>
    <name type="synonym">Eschrichtius gibbosus</name>
    <dbReference type="NCBI Taxonomy" id="9764"/>
    <lineage>
        <taxon>Eukaryota</taxon>
        <taxon>Metazoa</taxon>
        <taxon>Chordata</taxon>
        <taxon>Craniata</taxon>
        <taxon>Vertebrata</taxon>
        <taxon>Euteleostomi</taxon>
        <taxon>Mammalia</taxon>
        <taxon>Eutheria</taxon>
        <taxon>Laurasiatheria</taxon>
        <taxon>Artiodactyla</taxon>
        <taxon>Whippomorpha</taxon>
        <taxon>Cetacea</taxon>
        <taxon>Mysticeti</taxon>
        <taxon>Eschrichtiidae</taxon>
        <taxon>Eschrichtius</taxon>
    </lineage>
</organism>
<feature type="region of interest" description="Disordered" evidence="1">
    <location>
        <begin position="1"/>
        <end position="21"/>
    </location>
</feature>
<evidence type="ECO:0000313" key="2">
    <source>
        <dbReference type="EMBL" id="KAJ8792816.1"/>
    </source>
</evidence>
<dbReference type="EMBL" id="JAIQCJ010001065">
    <property type="protein sequence ID" value="KAJ8792816.1"/>
    <property type="molecule type" value="Genomic_DNA"/>
</dbReference>
<dbReference type="Proteomes" id="UP001159641">
    <property type="component" value="Unassembled WGS sequence"/>
</dbReference>
<name>A0AB34HP62_ESCRO</name>